<dbReference type="InterPro" id="IPR004815">
    <property type="entry name" value="Lon_bac/euk-typ"/>
</dbReference>
<dbReference type="PROSITE" id="PS01046">
    <property type="entry name" value="LON_SER"/>
    <property type="match status" value="1"/>
</dbReference>
<dbReference type="PIRSF" id="PIRSF001174">
    <property type="entry name" value="Lon_proteas"/>
    <property type="match status" value="1"/>
</dbReference>
<dbReference type="SUPFAM" id="SSF54211">
    <property type="entry name" value="Ribosomal protein S5 domain 2-like"/>
    <property type="match status" value="1"/>
</dbReference>
<dbReference type="InterPro" id="IPR046336">
    <property type="entry name" value="Lon_prtase_N_sf"/>
</dbReference>
<evidence type="ECO:0000256" key="1">
    <source>
        <dbReference type="ARBA" id="ARBA00004496"/>
    </source>
</evidence>
<keyword evidence="8 9" id="KW-0346">Stress response</keyword>
<dbReference type="PANTHER" id="PTHR10046">
    <property type="entry name" value="ATP DEPENDENT LON PROTEASE FAMILY MEMBER"/>
    <property type="match status" value="1"/>
</dbReference>
<dbReference type="NCBIfam" id="TIGR00763">
    <property type="entry name" value="lon"/>
    <property type="match status" value="1"/>
</dbReference>
<dbReference type="Gene3D" id="3.40.50.300">
    <property type="entry name" value="P-loop containing nucleotide triphosphate hydrolases"/>
    <property type="match status" value="1"/>
</dbReference>
<evidence type="ECO:0000256" key="2">
    <source>
        <dbReference type="ARBA" id="ARBA00022490"/>
    </source>
</evidence>
<proteinExistence type="evidence at transcript level"/>
<feature type="binding site" evidence="9 12">
    <location>
        <begin position="363"/>
        <end position="370"/>
    </location>
    <ligand>
        <name>ATP</name>
        <dbReference type="ChEBI" id="CHEBI:30616"/>
    </ligand>
</feature>
<evidence type="ECO:0000256" key="9">
    <source>
        <dbReference type="HAMAP-Rule" id="MF_01973"/>
    </source>
</evidence>
<dbReference type="InterPro" id="IPR020568">
    <property type="entry name" value="Ribosomal_Su5_D2-typ_SF"/>
</dbReference>
<comment type="caution">
    <text evidence="18">The sequence shown here is derived from an EMBL/GenBank/DDBJ whole genome shotgun (WGS) entry which is preliminary data.</text>
</comment>
<dbReference type="InterPro" id="IPR014721">
    <property type="entry name" value="Ribsml_uS5_D2-typ_fold_subgr"/>
</dbReference>
<evidence type="ECO:0000256" key="15">
    <source>
        <dbReference type="SAM" id="Coils"/>
    </source>
</evidence>
<dbReference type="GO" id="GO:0006515">
    <property type="term" value="P:protein quality control for misfolded or incompletely synthesized proteins"/>
    <property type="evidence" value="ECO:0007669"/>
    <property type="project" value="UniProtKB-UniRule"/>
</dbReference>
<feature type="coiled-coil region" evidence="15">
    <location>
        <begin position="244"/>
        <end position="271"/>
    </location>
</feature>
<keyword evidence="5 9" id="KW-0378">Hydrolase</keyword>
<dbReference type="GO" id="GO:0034605">
    <property type="term" value="P:cellular response to heat"/>
    <property type="evidence" value="ECO:0007669"/>
    <property type="project" value="UniProtKB-UniRule"/>
</dbReference>
<gene>
    <name evidence="9 18" type="primary">lon</name>
    <name evidence="18" type="ORF">ENI35_06335</name>
</gene>
<dbReference type="FunFam" id="3.40.50.300:FF:000382">
    <property type="entry name" value="Lon protease homolog 2, peroxisomal"/>
    <property type="match status" value="1"/>
</dbReference>
<comment type="induction">
    <text evidence="9">By heat shock.</text>
</comment>
<dbReference type="FunFam" id="1.20.5.5270:FF:000002">
    <property type="entry name" value="Lon protease homolog"/>
    <property type="match status" value="1"/>
</dbReference>
<dbReference type="Pfam" id="PF22667">
    <property type="entry name" value="Lon_lid"/>
    <property type="match status" value="1"/>
</dbReference>
<dbReference type="Gene3D" id="1.10.8.60">
    <property type="match status" value="1"/>
</dbReference>
<keyword evidence="7 9" id="KW-0067">ATP-binding</keyword>
<comment type="catalytic activity">
    <reaction evidence="9 10 13">
        <text>Hydrolysis of proteins in presence of ATP.</text>
        <dbReference type="EC" id="3.4.21.53"/>
    </reaction>
</comment>
<dbReference type="InterPro" id="IPR003959">
    <property type="entry name" value="ATPase_AAA_core"/>
</dbReference>
<dbReference type="SMART" id="SM00464">
    <property type="entry name" value="LON"/>
    <property type="match status" value="1"/>
</dbReference>
<dbReference type="Proteomes" id="UP000885738">
    <property type="component" value="Unassembled WGS sequence"/>
</dbReference>
<dbReference type="Pfam" id="PF02190">
    <property type="entry name" value="LON_substr_bdg"/>
    <property type="match status" value="1"/>
</dbReference>
<evidence type="ECO:0000256" key="8">
    <source>
        <dbReference type="ARBA" id="ARBA00023016"/>
    </source>
</evidence>
<feature type="domain" description="Lon proteolytic" evidence="16">
    <location>
        <begin position="599"/>
        <end position="780"/>
    </location>
</feature>
<dbReference type="GO" id="GO:0005737">
    <property type="term" value="C:cytoplasm"/>
    <property type="evidence" value="ECO:0007669"/>
    <property type="project" value="UniProtKB-SubCell"/>
</dbReference>
<comment type="subcellular location">
    <subcellularLocation>
        <location evidence="1 9 10">Cytoplasm</location>
    </subcellularLocation>
</comment>
<dbReference type="CDD" id="cd19500">
    <property type="entry name" value="RecA-like_Lon"/>
    <property type="match status" value="1"/>
</dbReference>
<keyword evidence="4 9" id="KW-0547">Nucleotide-binding</keyword>
<accession>A0A7C1ZPB6</accession>
<evidence type="ECO:0000256" key="10">
    <source>
        <dbReference type="PIRNR" id="PIRNR001174"/>
    </source>
</evidence>
<dbReference type="SUPFAM" id="SSF52540">
    <property type="entry name" value="P-loop containing nucleoside triphosphate hydrolases"/>
    <property type="match status" value="1"/>
</dbReference>
<dbReference type="GO" id="GO:0016887">
    <property type="term" value="F:ATP hydrolysis activity"/>
    <property type="evidence" value="ECO:0007669"/>
    <property type="project" value="UniProtKB-UniRule"/>
</dbReference>
<dbReference type="PRINTS" id="PR00830">
    <property type="entry name" value="ENDOLAPTASE"/>
</dbReference>
<comment type="function">
    <text evidence="9">ATP-dependent serine protease that mediates the selective degradation of mutant and abnormal proteins as well as certain short-lived regulatory proteins. Required for cellular homeostasis and for survival from DNA damage and developmental changes induced by stress. Degrades polypeptides processively to yield small peptide fragments that are 5 to 10 amino acids long. Binds to DNA in a double-stranded, site-specific manner.</text>
</comment>
<dbReference type="InterPro" id="IPR054594">
    <property type="entry name" value="Lon_lid"/>
</dbReference>
<dbReference type="InterPro" id="IPR003593">
    <property type="entry name" value="AAA+_ATPase"/>
</dbReference>
<organism evidence="18">
    <name type="scientific">Desulfofervidus auxilii</name>
    <dbReference type="NCBI Taxonomy" id="1621989"/>
    <lineage>
        <taxon>Bacteria</taxon>
        <taxon>Pseudomonadati</taxon>
        <taxon>Thermodesulfobacteriota</taxon>
        <taxon>Candidatus Desulfofervidia</taxon>
        <taxon>Candidatus Desulfofervidales</taxon>
        <taxon>Candidatus Desulfofervidaceae</taxon>
        <taxon>Candidatus Desulfofervidus</taxon>
    </lineage>
</organism>
<keyword evidence="6 9" id="KW-0720">Serine protease</keyword>
<dbReference type="InterPro" id="IPR008268">
    <property type="entry name" value="Peptidase_S16_AS"/>
</dbReference>
<dbReference type="Pfam" id="PF00004">
    <property type="entry name" value="AAA"/>
    <property type="match status" value="1"/>
</dbReference>
<dbReference type="GO" id="GO:0004176">
    <property type="term" value="F:ATP-dependent peptidase activity"/>
    <property type="evidence" value="ECO:0007669"/>
    <property type="project" value="UniProtKB-UniRule"/>
</dbReference>
<evidence type="ECO:0000259" key="17">
    <source>
        <dbReference type="PROSITE" id="PS51787"/>
    </source>
</evidence>
<dbReference type="Gene3D" id="2.30.130.40">
    <property type="entry name" value="LON domain-like"/>
    <property type="match status" value="1"/>
</dbReference>
<evidence type="ECO:0000256" key="7">
    <source>
        <dbReference type="ARBA" id="ARBA00022840"/>
    </source>
</evidence>
<dbReference type="EC" id="3.4.21.53" evidence="9 10"/>
<dbReference type="Pfam" id="PF05362">
    <property type="entry name" value="Lon_C"/>
    <property type="match status" value="1"/>
</dbReference>
<evidence type="ECO:0000256" key="6">
    <source>
        <dbReference type="ARBA" id="ARBA00022825"/>
    </source>
</evidence>
<feature type="active site" evidence="9 11">
    <location>
        <position position="729"/>
    </location>
</feature>
<dbReference type="InterPro" id="IPR015947">
    <property type="entry name" value="PUA-like_sf"/>
</dbReference>
<dbReference type="InterPro" id="IPR027065">
    <property type="entry name" value="Lon_Prtase"/>
</dbReference>
<dbReference type="PROSITE" id="PS51787">
    <property type="entry name" value="LON_N"/>
    <property type="match status" value="1"/>
</dbReference>
<evidence type="ECO:0000256" key="14">
    <source>
        <dbReference type="RuleBase" id="RU000591"/>
    </source>
</evidence>
<dbReference type="SMART" id="SM00382">
    <property type="entry name" value="AAA"/>
    <property type="match status" value="1"/>
</dbReference>
<dbReference type="PROSITE" id="PS51786">
    <property type="entry name" value="LON_PROTEOLYTIC"/>
    <property type="match status" value="1"/>
</dbReference>
<sequence length="784" mass="88360">MQEIFEEKEIIISETAPIVPMKDIVVFPSMLLPIFVGRPMSLKAVKESLNKDKLILFVTQKDPAIETPHPEDLFNVGTIALIMRQLSLPDGKLKLLIQGLTKVAIKEYIQISPFLMAKIIPLEDKQVSEITVETEALMRNVREQSEKILSLKGLDYEDIMAILNSIDEPGQLADIISSNLRFKLSDAQQALETLNPIKRLKKIHELLEKEFQVSSVQAKIRSQAREEMGKIQREYILREQLKVIKKELGEFDEIDEEIEELREKIERAKMPKVAKKEALKQLERLSMMHPDSGDAHVIRTYLDWLVELPWQRSTKDKLDIKQAKKILDEDHYNLEKVKERILEYLSVKKLNPQAKGAILCFVGPPGVGKTSLGKSIARALGRKFMRISLGGIRDEAEIRGHRRTYIGALPGRIIQGLKQIGSNNPVFMLDEIDKIGTDFRGDPASALLEVLDPEQNVNFSDHYLNLPFDLSKVMFITTANLIDPIPSALKDRMEIIEIPGYTQEEKLQIALKYLWPRQIKQHGLTEVNVQIFPETISKIISYYTQEAGVRNLEREMGSICRKIARKLAEGKNETFKITPNNLDAYLGPPKYLPEREIEENEVGVATGLAWTSYGGEILRVEATVLRGKGKLMLTGQMGEVMQESAKAALSYVRSRAESLGLRDNFYEHIDVHIHVPEGGVPKDGPSAGITMAIALISALINKPVNKETAMTGEITLRGRILPVGGIKEKVLAAVRAKVKNIIIPEKNSKDLIEVPKSAKKQLNFFLVKNMDEVLEPALGIKINP</sequence>
<dbReference type="GO" id="GO:0004252">
    <property type="term" value="F:serine-type endopeptidase activity"/>
    <property type="evidence" value="ECO:0007669"/>
    <property type="project" value="UniProtKB-UniRule"/>
</dbReference>
<dbReference type="GO" id="GO:0043565">
    <property type="term" value="F:sequence-specific DNA binding"/>
    <property type="evidence" value="ECO:0007669"/>
    <property type="project" value="UniProtKB-UniRule"/>
</dbReference>
<evidence type="ECO:0000256" key="12">
    <source>
        <dbReference type="PIRSR" id="PIRSR001174-2"/>
    </source>
</evidence>
<dbReference type="HAMAP" id="MF_01973">
    <property type="entry name" value="lon_bact"/>
    <property type="match status" value="1"/>
</dbReference>
<evidence type="ECO:0000256" key="13">
    <source>
        <dbReference type="PROSITE-ProRule" id="PRU01122"/>
    </source>
</evidence>
<protein>
    <recommendedName>
        <fullName evidence="9 10">Lon protease</fullName>
        <ecNumber evidence="9 10">3.4.21.53</ecNumber>
    </recommendedName>
    <alternativeName>
        <fullName evidence="9">ATP-dependent protease La</fullName>
    </alternativeName>
</protein>
<dbReference type="Gene3D" id="1.20.5.5270">
    <property type="match status" value="1"/>
</dbReference>
<evidence type="ECO:0000259" key="16">
    <source>
        <dbReference type="PROSITE" id="PS51786"/>
    </source>
</evidence>
<evidence type="ECO:0000256" key="4">
    <source>
        <dbReference type="ARBA" id="ARBA00022741"/>
    </source>
</evidence>
<dbReference type="SUPFAM" id="SSF88697">
    <property type="entry name" value="PUA domain-like"/>
    <property type="match status" value="1"/>
</dbReference>
<comment type="subunit">
    <text evidence="9 10">Homohexamer. Organized in a ring with a central cavity.</text>
</comment>
<comment type="similarity">
    <text evidence="9 10 13 14">Belongs to the peptidase S16 family.</text>
</comment>
<dbReference type="AlphaFoldDB" id="A0A7C1ZPB6"/>
<evidence type="ECO:0000256" key="3">
    <source>
        <dbReference type="ARBA" id="ARBA00022670"/>
    </source>
</evidence>
<evidence type="ECO:0000256" key="5">
    <source>
        <dbReference type="ARBA" id="ARBA00022801"/>
    </source>
</evidence>
<dbReference type="InterPro" id="IPR008269">
    <property type="entry name" value="Lon_proteolytic"/>
</dbReference>
<dbReference type="InterPro" id="IPR027543">
    <property type="entry name" value="Lon_bac"/>
</dbReference>
<name>A0A7C1ZPB6_DESA2</name>
<keyword evidence="3 9" id="KW-0645">Protease</keyword>
<dbReference type="EMBL" id="DRIH01000224">
    <property type="protein sequence ID" value="HEC68407.1"/>
    <property type="molecule type" value="Genomic_DNA"/>
</dbReference>
<dbReference type="Gene3D" id="3.30.230.10">
    <property type="match status" value="1"/>
</dbReference>
<keyword evidence="15" id="KW-0175">Coiled coil</keyword>
<evidence type="ECO:0000313" key="18">
    <source>
        <dbReference type="EMBL" id="HEC68407.1"/>
    </source>
</evidence>
<dbReference type="Gene3D" id="1.20.58.1480">
    <property type="match status" value="1"/>
</dbReference>
<reference evidence="18" key="1">
    <citation type="journal article" date="2020" name="mSystems">
        <title>Genome- and Community-Level Interaction Insights into Carbon Utilization and Element Cycling Functions of Hydrothermarchaeota in Hydrothermal Sediment.</title>
        <authorList>
            <person name="Zhou Z."/>
            <person name="Liu Y."/>
            <person name="Xu W."/>
            <person name="Pan J."/>
            <person name="Luo Z.H."/>
            <person name="Li M."/>
        </authorList>
    </citation>
    <scope>NUCLEOTIDE SEQUENCE [LARGE SCALE GENOMIC DNA]</scope>
    <source>
        <strain evidence="18">HyVt-389</strain>
    </source>
</reference>
<dbReference type="GO" id="GO:0005524">
    <property type="term" value="F:ATP binding"/>
    <property type="evidence" value="ECO:0007669"/>
    <property type="project" value="UniProtKB-UniRule"/>
</dbReference>
<dbReference type="InterPro" id="IPR027417">
    <property type="entry name" value="P-loop_NTPase"/>
</dbReference>
<keyword evidence="2 9" id="KW-0963">Cytoplasm</keyword>
<feature type="domain" description="Lon N-terminal" evidence="17">
    <location>
        <begin position="16"/>
        <end position="211"/>
    </location>
</feature>
<dbReference type="InterPro" id="IPR003111">
    <property type="entry name" value="Lon_prtase_N"/>
</dbReference>
<evidence type="ECO:0000256" key="11">
    <source>
        <dbReference type="PIRSR" id="PIRSR001174-1"/>
    </source>
</evidence>
<feature type="active site" evidence="9 11">
    <location>
        <position position="686"/>
    </location>
</feature>